<evidence type="ECO:0000313" key="2">
    <source>
        <dbReference type="EMBL" id="MBB6118083.1"/>
    </source>
</evidence>
<dbReference type="EMBL" id="JACHJO010000001">
    <property type="protein sequence ID" value="MBB6118083.1"/>
    <property type="molecule type" value="Genomic_DNA"/>
</dbReference>
<name>A0A841IHH1_9ACTN</name>
<protein>
    <submittedName>
        <fullName evidence="2">Uncharacterized protein</fullName>
    </submittedName>
</protein>
<evidence type="ECO:0000313" key="3">
    <source>
        <dbReference type="Proteomes" id="UP000536604"/>
    </source>
</evidence>
<dbReference type="Proteomes" id="UP000536604">
    <property type="component" value="Unassembled WGS sequence"/>
</dbReference>
<keyword evidence="3" id="KW-1185">Reference proteome</keyword>
<reference evidence="2 3" key="1">
    <citation type="submission" date="2020-08" db="EMBL/GenBank/DDBJ databases">
        <title>Genomic Encyclopedia of Type Strains, Phase III (KMG-III): the genomes of soil and plant-associated and newly described type strains.</title>
        <authorList>
            <person name="Whitman W."/>
        </authorList>
    </citation>
    <scope>NUCLEOTIDE SEQUENCE [LARGE SCALE GENOMIC DNA]</scope>
    <source>
        <strain evidence="2 3">CECT 8712</strain>
    </source>
</reference>
<keyword evidence="1" id="KW-0732">Signal</keyword>
<feature type="chain" id="PRO_5038560864" evidence="1">
    <location>
        <begin position="25"/>
        <end position="134"/>
    </location>
</feature>
<feature type="signal peptide" evidence="1">
    <location>
        <begin position="1"/>
        <end position="24"/>
    </location>
</feature>
<sequence>MKVLAYRTAVPVLAAAVLAGGTTAAVPAAAQSTVNLHTLICYETEDWGADGDELYLIVNRTKVWSSADSVDCDHDTPRRVAVNRKAKTGDTVYLYDADSPDGDDFLGSDIIEGSRGTLVFNEDDALYNLDYGPA</sequence>
<comment type="caution">
    <text evidence="2">The sequence shown here is derived from an EMBL/GenBank/DDBJ whole genome shotgun (WGS) entry which is preliminary data.</text>
</comment>
<proteinExistence type="predicted"/>
<organism evidence="2 3">
    <name type="scientific">Nocardiopsis algeriensis</name>
    <dbReference type="NCBI Taxonomy" id="1478215"/>
    <lineage>
        <taxon>Bacteria</taxon>
        <taxon>Bacillati</taxon>
        <taxon>Actinomycetota</taxon>
        <taxon>Actinomycetes</taxon>
        <taxon>Streptosporangiales</taxon>
        <taxon>Nocardiopsidaceae</taxon>
        <taxon>Nocardiopsis</taxon>
    </lineage>
</organism>
<dbReference type="AlphaFoldDB" id="A0A841IHH1"/>
<evidence type="ECO:0000256" key="1">
    <source>
        <dbReference type="SAM" id="SignalP"/>
    </source>
</evidence>
<dbReference type="RefSeq" id="WP_184285519.1">
    <property type="nucleotide sequence ID" value="NZ_JACHJO010000001.1"/>
</dbReference>
<accession>A0A841IHH1</accession>
<gene>
    <name evidence="2" type="ORF">FHS13_000011</name>
</gene>